<organism evidence="8 9">
    <name type="scientific">Littorina saxatilis</name>
    <dbReference type="NCBI Taxonomy" id="31220"/>
    <lineage>
        <taxon>Eukaryota</taxon>
        <taxon>Metazoa</taxon>
        <taxon>Spiralia</taxon>
        <taxon>Lophotrochozoa</taxon>
        <taxon>Mollusca</taxon>
        <taxon>Gastropoda</taxon>
        <taxon>Caenogastropoda</taxon>
        <taxon>Littorinimorpha</taxon>
        <taxon>Littorinoidea</taxon>
        <taxon>Littorinidae</taxon>
        <taxon>Littorina</taxon>
    </lineage>
</organism>
<proteinExistence type="predicted"/>
<comment type="caution">
    <text evidence="8">The sequence shown here is derived from an EMBL/GenBank/DDBJ whole genome shotgun (WGS) entry which is preliminary data.</text>
</comment>
<dbReference type="GO" id="GO:0000049">
    <property type="term" value="F:tRNA binding"/>
    <property type="evidence" value="ECO:0007669"/>
    <property type="project" value="TreeGrafter"/>
</dbReference>
<dbReference type="InterPro" id="IPR007356">
    <property type="entry name" value="tRNA_m1G_MeTrfase_euk"/>
</dbReference>
<evidence type="ECO:0000256" key="3">
    <source>
        <dbReference type="ARBA" id="ARBA00022679"/>
    </source>
</evidence>
<sequence length="350" mass="39355">MSTECNAEISAVDGPDSTQNGIGAAADSSSTSSYQQPLSKNQIKKQKKREKWLQIKSQIRHAEREKKKRRFAEMKKRGEDIGPSRKSLKKNRMVDSACRLRVVIDCSFDDFMTEKDTTFLVQQIQHSYSANRRAENPLQLYVCGIVGKAKQRLDSIGDYKGWDLHKEEREYMEVFPKEDIVYLSSESPNVLDTLDETKVYVIGGLVDHNHHKGLCHNLAEEKGLAHAQLPLGQFLQLKSRKVLTINHVFEILLRFTETKDWQTSFLSVLPQRKGACAKDNKEKDASCDNTQDVKATDCGNSSETCDKDVKGEDCVDSSGTCDKTKTDSETCGADVKATDQENTSEISDKS</sequence>
<feature type="region of interest" description="Disordered" evidence="6">
    <location>
        <begin position="63"/>
        <end position="86"/>
    </location>
</feature>
<evidence type="ECO:0000313" key="9">
    <source>
        <dbReference type="Proteomes" id="UP001374579"/>
    </source>
</evidence>
<evidence type="ECO:0000259" key="7">
    <source>
        <dbReference type="PROSITE" id="PS51675"/>
    </source>
</evidence>
<dbReference type="GO" id="GO:0002939">
    <property type="term" value="P:tRNA N1-guanine methylation"/>
    <property type="evidence" value="ECO:0007669"/>
    <property type="project" value="TreeGrafter"/>
</dbReference>
<dbReference type="GO" id="GO:0052905">
    <property type="term" value="F:tRNA (guanosine(9)-N1)-methyltransferase activity"/>
    <property type="evidence" value="ECO:0007669"/>
    <property type="project" value="UniProtKB-EC"/>
</dbReference>
<feature type="domain" description="SAM-dependent MTase TRM10-type" evidence="7">
    <location>
        <begin position="83"/>
        <end position="276"/>
    </location>
</feature>
<keyword evidence="9" id="KW-1185">Reference proteome</keyword>
<dbReference type="FunFam" id="3.40.1280.30:FF:000001">
    <property type="entry name" value="tRNA methyltransferase 10 homolog A"/>
    <property type="match status" value="1"/>
</dbReference>
<evidence type="ECO:0000256" key="6">
    <source>
        <dbReference type="SAM" id="MobiDB-lite"/>
    </source>
</evidence>
<name>A0AAN9GLK7_9CAEN</name>
<gene>
    <name evidence="8" type="ORF">V1264_011898</name>
</gene>
<dbReference type="GO" id="GO:0005654">
    <property type="term" value="C:nucleoplasm"/>
    <property type="evidence" value="ECO:0007669"/>
    <property type="project" value="TreeGrafter"/>
</dbReference>
<dbReference type="PANTHER" id="PTHR13563:SF13">
    <property type="entry name" value="TRNA METHYLTRANSFERASE 10 HOMOLOG A"/>
    <property type="match status" value="1"/>
</dbReference>
<feature type="compositionally biased region" description="Basic and acidic residues" evidence="6">
    <location>
        <begin position="63"/>
        <end position="83"/>
    </location>
</feature>
<dbReference type="EMBL" id="JBAMIC010000002">
    <property type="protein sequence ID" value="KAK7112441.1"/>
    <property type="molecule type" value="Genomic_DNA"/>
</dbReference>
<evidence type="ECO:0000256" key="2">
    <source>
        <dbReference type="ARBA" id="ARBA00022603"/>
    </source>
</evidence>
<dbReference type="Proteomes" id="UP001374579">
    <property type="component" value="Unassembled WGS sequence"/>
</dbReference>
<comment type="catalytic activity">
    <reaction evidence="5">
        <text>guanosine(9) in tRNA + S-adenosyl-L-methionine = N(1)-methylguanosine(9) in tRNA + S-adenosyl-L-homocysteine + H(+)</text>
        <dbReference type="Rhea" id="RHEA:43156"/>
        <dbReference type="Rhea" id="RHEA-COMP:10367"/>
        <dbReference type="Rhea" id="RHEA-COMP:10368"/>
        <dbReference type="ChEBI" id="CHEBI:15378"/>
        <dbReference type="ChEBI" id="CHEBI:57856"/>
        <dbReference type="ChEBI" id="CHEBI:59789"/>
        <dbReference type="ChEBI" id="CHEBI:73542"/>
        <dbReference type="ChEBI" id="CHEBI:74269"/>
        <dbReference type="EC" id="2.1.1.221"/>
    </reaction>
</comment>
<dbReference type="Gene3D" id="3.40.1280.30">
    <property type="match status" value="1"/>
</dbReference>
<evidence type="ECO:0000313" key="8">
    <source>
        <dbReference type="EMBL" id="KAK7112441.1"/>
    </source>
</evidence>
<dbReference type="EC" id="2.1.1.221" evidence="1"/>
<feature type="compositionally biased region" description="Low complexity" evidence="6">
    <location>
        <begin position="24"/>
        <end position="33"/>
    </location>
</feature>
<keyword evidence="4" id="KW-0949">S-adenosyl-L-methionine</keyword>
<dbReference type="InterPro" id="IPR038459">
    <property type="entry name" value="MT_TRM10-typ_sf"/>
</dbReference>
<keyword evidence="2" id="KW-0489">Methyltransferase</keyword>
<dbReference type="CDD" id="cd18101">
    <property type="entry name" value="Trm10euk_A"/>
    <property type="match status" value="1"/>
</dbReference>
<reference evidence="8 9" key="1">
    <citation type="submission" date="2024-02" db="EMBL/GenBank/DDBJ databases">
        <title>Chromosome-scale genome assembly of the rough periwinkle Littorina saxatilis.</title>
        <authorList>
            <person name="De Jode A."/>
            <person name="Faria R."/>
            <person name="Formenti G."/>
            <person name="Sims Y."/>
            <person name="Smith T.P."/>
            <person name="Tracey A."/>
            <person name="Wood J.M.D."/>
            <person name="Zagrodzka Z.B."/>
            <person name="Johannesson K."/>
            <person name="Butlin R.K."/>
            <person name="Leder E.H."/>
        </authorList>
    </citation>
    <scope>NUCLEOTIDE SEQUENCE [LARGE SCALE GENOMIC DNA]</scope>
    <source>
        <strain evidence="8">Snail1</strain>
        <tissue evidence="8">Muscle</tissue>
    </source>
</reference>
<dbReference type="PANTHER" id="PTHR13563">
    <property type="entry name" value="TRNA (GUANINE-9-) METHYLTRANSFERASE"/>
    <property type="match status" value="1"/>
</dbReference>
<feature type="region of interest" description="Disordered" evidence="6">
    <location>
        <begin position="1"/>
        <end position="50"/>
    </location>
</feature>
<dbReference type="InterPro" id="IPR028564">
    <property type="entry name" value="MT_TRM10-typ"/>
</dbReference>
<dbReference type="AlphaFoldDB" id="A0AAN9GLK7"/>
<protein>
    <recommendedName>
        <fullName evidence="1">tRNA (guanine(9)-N(1))-methyltransferase</fullName>
        <ecNumber evidence="1">2.1.1.221</ecNumber>
    </recommendedName>
</protein>
<accession>A0AAN9GLK7</accession>
<evidence type="ECO:0000256" key="1">
    <source>
        <dbReference type="ARBA" id="ARBA00012797"/>
    </source>
</evidence>
<evidence type="ECO:0000256" key="4">
    <source>
        <dbReference type="ARBA" id="ARBA00022691"/>
    </source>
</evidence>
<evidence type="ECO:0000256" key="5">
    <source>
        <dbReference type="ARBA" id="ARBA00048434"/>
    </source>
</evidence>
<keyword evidence="3" id="KW-0808">Transferase</keyword>
<dbReference type="PROSITE" id="PS51675">
    <property type="entry name" value="SAM_MT_TRM10"/>
    <property type="match status" value="1"/>
</dbReference>